<dbReference type="Pfam" id="PF20167">
    <property type="entry name" value="Transposase_32"/>
    <property type="match status" value="1"/>
</dbReference>
<protein>
    <recommendedName>
        <fullName evidence="2">Putative plant transposon protein domain-containing protein</fullName>
    </recommendedName>
</protein>
<feature type="domain" description="Putative plant transposon protein" evidence="2">
    <location>
        <begin position="162"/>
        <end position="331"/>
    </location>
</feature>
<evidence type="ECO:0000313" key="4">
    <source>
        <dbReference type="Proteomes" id="UP000187609"/>
    </source>
</evidence>
<accession>A0A314KNJ9</accession>
<feature type="compositionally biased region" description="Acidic residues" evidence="1">
    <location>
        <begin position="87"/>
        <end position="104"/>
    </location>
</feature>
<gene>
    <name evidence="3" type="ORF">A4A49_35543</name>
</gene>
<proteinExistence type="predicted"/>
<sequence length="452" mass="50499">MAISKKPTRSHGAGGSGKPPAKKPPTNRTVAERGDTEARTKARHDKEKNETSEVDTGATFLSTERPPQIQQRGKAKKVIESESEHDSSDEEEEAMSLHDGEEEPSFPGATAVWETKFVSKSARNKWKQIKTKQINPMLFERPLNFGATKSSYPDILRVIEQNGWTRFAQGPKGEGNLTLVRELYANWDLDRGNDIVWVRGTQVDISASTINKYYRIPAQSDSEYWRREQRPNVNHTLEVLCGGSGPADWQATDGLAKTYMNKEARIWLNWVCNRFMLATHKSVVIWEQVFLVYALKTGIVGAILRSQMAKTRKNIQWTLYFVHTLTALLAKYKLTEKEDELCGSTESAVHNICSVQDPSDTTIKKMPLDMYGTLESIHTLRSRGDAKLSALSATDGTATKEPIEVREVAVGNAAPTREGEMIAVVGTTGVTLEDPSALRIEVCYRFPPQPET</sequence>
<keyword evidence="4" id="KW-1185">Reference proteome</keyword>
<reference evidence="3" key="1">
    <citation type="submission" date="2016-11" db="EMBL/GenBank/DDBJ databases">
        <title>The genome of Nicotiana attenuata.</title>
        <authorList>
            <person name="Xu S."/>
            <person name="Brockmoeller T."/>
            <person name="Gaquerel E."/>
            <person name="Navarro A."/>
            <person name="Kuhl H."/>
            <person name="Gase K."/>
            <person name="Ling Z."/>
            <person name="Zhou W."/>
            <person name="Kreitzer C."/>
            <person name="Stanke M."/>
            <person name="Tang H."/>
            <person name="Lyons E."/>
            <person name="Pandey P."/>
            <person name="Pandey S.P."/>
            <person name="Timmermann B."/>
            <person name="Baldwin I.T."/>
        </authorList>
    </citation>
    <scope>NUCLEOTIDE SEQUENCE [LARGE SCALE GENOMIC DNA]</scope>
    <source>
        <strain evidence="3">UT</strain>
    </source>
</reference>
<feature type="compositionally biased region" description="Basic and acidic residues" evidence="1">
    <location>
        <begin position="30"/>
        <end position="51"/>
    </location>
</feature>
<dbReference type="EMBL" id="MJEQ01001419">
    <property type="protein sequence ID" value="OIT30812.1"/>
    <property type="molecule type" value="Genomic_DNA"/>
</dbReference>
<comment type="caution">
    <text evidence="3">The sequence shown here is derived from an EMBL/GenBank/DDBJ whole genome shotgun (WGS) entry which is preliminary data.</text>
</comment>
<dbReference type="Proteomes" id="UP000187609">
    <property type="component" value="Unassembled WGS sequence"/>
</dbReference>
<evidence type="ECO:0000256" key="1">
    <source>
        <dbReference type="SAM" id="MobiDB-lite"/>
    </source>
</evidence>
<evidence type="ECO:0000259" key="2">
    <source>
        <dbReference type="Pfam" id="PF20167"/>
    </source>
</evidence>
<dbReference type="AlphaFoldDB" id="A0A314KNJ9"/>
<organism evidence="3 4">
    <name type="scientific">Nicotiana attenuata</name>
    <name type="common">Coyote tobacco</name>
    <dbReference type="NCBI Taxonomy" id="49451"/>
    <lineage>
        <taxon>Eukaryota</taxon>
        <taxon>Viridiplantae</taxon>
        <taxon>Streptophyta</taxon>
        <taxon>Embryophyta</taxon>
        <taxon>Tracheophyta</taxon>
        <taxon>Spermatophyta</taxon>
        <taxon>Magnoliopsida</taxon>
        <taxon>eudicotyledons</taxon>
        <taxon>Gunneridae</taxon>
        <taxon>Pentapetalae</taxon>
        <taxon>asterids</taxon>
        <taxon>lamiids</taxon>
        <taxon>Solanales</taxon>
        <taxon>Solanaceae</taxon>
        <taxon>Nicotianoideae</taxon>
        <taxon>Nicotianeae</taxon>
        <taxon>Nicotiana</taxon>
    </lineage>
</organism>
<dbReference type="Gramene" id="OIT30812">
    <property type="protein sequence ID" value="OIT30812"/>
    <property type="gene ID" value="A4A49_35543"/>
</dbReference>
<evidence type="ECO:0000313" key="3">
    <source>
        <dbReference type="EMBL" id="OIT30812.1"/>
    </source>
</evidence>
<name>A0A314KNJ9_NICAT</name>
<feature type="compositionally biased region" description="Basic and acidic residues" evidence="1">
    <location>
        <begin position="77"/>
        <end position="86"/>
    </location>
</feature>
<feature type="region of interest" description="Disordered" evidence="1">
    <location>
        <begin position="1"/>
        <end position="110"/>
    </location>
</feature>
<dbReference type="InterPro" id="IPR046796">
    <property type="entry name" value="Transposase_32_dom"/>
</dbReference>